<organism evidence="10 11">
    <name type="scientific">Nocardia vermiculata</name>
    <dbReference type="NCBI Taxonomy" id="257274"/>
    <lineage>
        <taxon>Bacteria</taxon>
        <taxon>Bacillati</taxon>
        <taxon>Actinomycetota</taxon>
        <taxon>Actinomycetes</taxon>
        <taxon>Mycobacteriales</taxon>
        <taxon>Nocardiaceae</taxon>
        <taxon>Nocardia</taxon>
    </lineage>
</organism>
<comment type="similarity">
    <text evidence="7">Belongs to the glycosyltransferase 87 family.</text>
</comment>
<dbReference type="InterPro" id="IPR018584">
    <property type="entry name" value="GT87"/>
</dbReference>
<keyword evidence="6 9" id="KW-0472">Membrane</keyword>
<comment type="subcellular location">
    <subcellularLocation>
        <location evidence="1">Cell membrane</location>
        <topology evidence="1">Multi-pass membrane protein</topology>
    </subcellularLocation>
</comment>
<evidence type="ECO:0000256" key="3">
    <source>
        <dbReference type="ARBA" id="ARBA00022679"/>
    </source>
</evidence>
<evidence type="ECO:0000313" key="10">
    <source>
        <dbReference type="EMBL" id="NKY49018.1"/>
    </source>
</evidence>
<reference evidence="10 11" key="1">
    <citation type="submission" date="2020-04" db="EMBL/GenBank/DDBJ databases">
        <title>MicrobeNet Type strains.</title>
        <authorList>
            <person name="Nicholson A.C."/>
        </authorList>
    </citation>
    <scope>NUCLEOTIDE SEQUENCE [LARGE SCALE GENOMIC DNA]</scope>
    <source>
        <strain evidence="10 11">JCM 12354</strain>
    </source>
</reference>
<feature type="transmembrane region" description="Helical" evidence="9">
    <location>
        <begin position="297"/>
        <end position="316"/>
    </location>
</feature>
<dbReference type="GO" id="GO:0016758">
    <property type="term" value="F:hexosyltransferase activity"/>
    <property type="evidence" value="ECO:0007669"/>
    <property type="project" value="InterPro"/>
</dbReference>
<feature type="region of interest" description="Disordered" evidence="8">
    <location>
        <begin position="428"/>
        <end position="447"/>
    </location>
</feature>
<keyword evidence="2" id="KW-1003">Cell membrane</keyword>
<feature type="transmembrane region" description="Helical" evidence="9">
    <location>
        <begin position="369"/>
        <end position="389"/>
    </location>
</feature>
<evidence type="ECO:0000256" key="5">
    <source>
        <dbReference type="ARBA" id="ARBA00022989"/>
    </source>
</evidence>
<gene>
    <name evidence="10" type="ORF">HGA08_02185</name>
</gene>
<keyword evidence="5 9" id="KW-1133">Transmembrane helix</keyword>
<dbReference type="Pfam" id="PF09594">
    <property type="entry name" value="GT87"/>
    <property type="match status" value="1"/>
</dbReference>
<evidence type="ECO:0000256" key="7">
    <source>
        <dbReference type="ARBA" id="ARBA00024033"/>
    </source>
</evidence>
<dbReference type="EMBL" id="JAAXOP010000001">
    <property type="protein sequence ID" value="NKY49018.1"/>
    <property type="molecule type" value="Genomic_DNA"/>
</dbReference>
<evidence type="ECO:0000256" key="8">
    <source>
        <dbReference type="SAM" id="MobiDB-lite"/>
    </source>
</evidence>
<feature type="transmembrane region" description="Helical" evidence="9">
    <location>
        <begin position="325"/>
        <end position="341"/>
    </location>
</feature>
<keyword evidence="11" id="KW-1185">Reference proteome</keyword>
<feature type="transmembrane region" description="Helical" evidence="9">
    <location>
        <begin position="113"/>
        <end position="140"/>
    </location>
</feature>
<keyword evidence="4 9" id="KW-0812">Transmembrane</keyword>
<feature type="transmembrane region" description="Helical" evidence="9">
    <location>
        <begin position="36"/>
        <end position="55"/>
    </location>
</feature>
<evidence type="ECO:0000256" key="4">
    <source>
        <dbReference type="ARBA" id="ARBA00022692"/>
    </source>
</evidence>
<evidence type="ECO:0000256" key="6">
    <source>
        <dbReference type="ARBA" id="ARBA00023136"/>
    </source>
</evidence>
<feature type="region of interest" description="Disordered" evidence="8">
    <location>
        <begin position="1"/>
        <end position="22"/>
    </location>
</feature>
<sequence>MTGGVKNRGPGGRSPAGAKRRQNNTVRHLRLADLRVAGAILAVSVLARLVLMLVLPHGLDVVDLRVYVDGAANLGSGRLYDFVYADKTPDFPLPFTYPPFAALVFYPLHFLPFGLVTLVWFGLIVVALYACVRLAFALLFGAGAREPKWRAAALVWTAVGVWLEPTRTTLDYGQVNVFLVLAGLAAAYSARSWLSGLLVGVAAGVKLTPGVTGLYFLARRRWSAAVWSVVVFGATIGVSFLISSSETRTYFGPLLGDANRIGPVGSVVNQSLRGALSRILGHDAGAPWSVAGHELPFGPWWLGAVVLTSVLAWFAWRAVASDDRLGVLLVVQLFGLMVSPISWSHHWVWLLPLMMWLVYGPLRSTGSRVLAGFWMVTTLVGIPWILTFFQPTIWEISRPGVLAWLGAIYVFGVVGTFVWIIRAGARRSRPSPVRPAPEAVAGPVGAS</sequence>
<dbReference type="AlphaFoldDB" id="A0A846XV97"/>
<accession>A0A846XV97</accession>
<feature type="transmembrane region" description="Helical" evidence="9">
    <location>
        <begin position="224"/>
        <end position="242"/>
    </location>
</feature>
<proteinExistence type="inferred from homology"/>
<evidence type="ECO:0000313" key="11">
    <source>
        <dbReference type="Proteomes" id="UP000565711"/>
    </source>
</evidence>
<feature type="transmembrane region" description="Helical" evidence="9">
    <location>
        <begin position="401"/>
        <end position="421"/>
    </location>
</feature>
<evidence type="ECO:0000256" key="2">
    <source>
        <dbReference type="ARBA" id="ARBA00022475"/>
    </source>
</evidence>
<name>A0A846XV97_9NOCA</name>
<keyword evidence="3 10" id="KW-0808">Transferase</keyword>
<dbReference type="Proteomes" id="UP000565711">
    <property type="component" value="Unassembled WGS sequence"/>
</dbReference>
<keyword evidence="10" id="KW-0328">Glycosyltransferase</keyword>
<evidence type="ECO:0000256" key="9">
    <source>
        <dbReference type="SAM" id="Phobius"/>
    </source>
</evidence>
<protein>
    <submittedName>
        <fullName evidence="10">Mannosyltransferase</fullName>
    </submittedName>
</protein>
<feature type="compositionally biased region" description="Low complexity" evidence="8">
    <location>
        <begin position="436"/>
        <end position="447"/>
    </location>
</feature>
<dbReference type="GO" id="GO:0005886">
    <property type="term" value="C:plasma membrane"/>
    <property type="evidence" value="ECO:0007669"/>
    <property type="project" value="UniProtKB-SubCell"/>
</dbReference>
<comment type="caution">
    <text evidence="10">The sequence shown here is derived from an EMBL/GenBank/DDBJ whole genome shotgun (WGS) entry which is preliminary data.</text>
</comment>
<dbReference type="NCBIfam" id="NF009915">
    <property type="entry name" value="PRK13375.1"/>
    <property type="match status" value="1"/>
</dbReference>
<feature type="transmembrane region" description="Helical" evidence="9">
    <location>
        <begin position="196"/>
        <end position="217"/>
    </location>
</feature>
<evidence type="ECO:0000256" key="1">
    <source>
        <dbReference type="ARBA" id="ARBA00004651"/>
    </source>
</evidence>